<evidence type="ECO:0000256" key="4">
    <source>
        <dbReference type="SAM" id="Phobius"/>
    </source>
</evidence>
<dbReference type="RefSeq" id="WP_132141665.1">
    <property type="nucleotide sequence ID" value="NZ_SMCS01000001.1"/>
</dbReference>
<keyword evidence="4" id="KW-0472">Membrane</keyword>
<gene>
    <name evidence="5" type="ORF">EC912_101637</name>
</gene>
<name>A0A4R3YY91_9GAMM</name>
<dbReference type="OrthoDB" id="9766971at2"/>
<keyword evidence="3 5" id="KW-0808">Transferase</keyword>
<reference evidence="5 6" key="1">
    <citation type="submission" date="2019-03" db="EMBL/GenBank/DDBJ databases">
        <title>Above-ground endophytic microbial communities from plants in different locations in the United States.</title>
        <authorList>
            <person name="Frank C."/>
        </authorList>
    </citation>
    <scope>NUCLEOTIDE SEQUENCE [LARGE SCALE GENOMIC DNA]</scope>
    <source>
        <strain evidence="5 6">LP_13_YM</strain>
    </source>
</reference>
<evidence type="ECO:0000256" key="3">
    <source>
        <dbReference type="ARBA" id="ARBA00022679"/>
    </source>
</evidence>
<dbReference type="Proteomes" id="UP000295645">
    <property type="component" value="Unassembled WGS sequence"/>
</dbReference>
<protein>
    <submittedName>
        <fullName evidence="5">Cellulose synthase/poly-beta-1,6-N-acetylglucosamine synthase-like glycosyltransferase</fullName>
    </submittedName>
</protein>
<proteinExistence type="inferred from homology"/>
<feature type="transmembrane region" description="Helical" evidence="4">
    <location>
        <begin position="292"/>
        <end position="311"/>
    </location>
</feature>
<dbReference type="PANTHER" id="PTHR43630:SF1">
    <property type="entry name" value="POLY-BETA-1,6-N-ACETYL-D-GLUCOSAMINE SYNTHASE"/>
    <property type="match status" value="1"/>
</dbReference>
<comment type="caution">
    <text evidence="5">The sequence shown here is derived from an EMBL/GenBank/DDBJ whole genome shotgun (WGS) entry which is preliminary data.</text>
</comment>
<sequence>MTFLAHMACWGCVALLVHVFVGYPAMMWALAKVSPRPVRRAPITPSVTVVIAVHDGGRQIRAKLSNLRALDYPAELIDIVISCDGCRDATAALARTCGDLRVRVLDNPARRGKAACLNDAVAIAHGDVLLFTDLRQKLSPGALRELVANLADPTVGAVSGELHMENVLTGFAQGVDAYWRYEKIIRQAESQSGSTVGVSGALYAMRRELYSPLPAGTVLDDVLVPMRVAAAGQRVIFEPRALAWDKPSQHPDAERKRKIRTLAGNYQLVQLAPWLIWPASNPLWFRFVSHKLLRLLAPWMLVVLTLSSAALATRHAVYALMFFGIVCAAGLVLAGRLRPRLARWLPVRLAVAFYYLNLFAAQALLAFARNRGLHLW</sequence>
<dbReference type="Gene3D" id="3.90.550.10">
    <property type="entry name" value="Spore Coat Polysaccharide Biosynthesis Protein SpsA, Chain A"/>
    <property type="match status" value="1"/>
</dbReference>
<keyword evidence="4" id="KW-1133">Transmembrane helix</keyword>
<evidence type="ECO:0000256" key="2">
    <source>
        <dbReference type="ARBA" id="ARBA00022676"/>
    </source>
</evidence>
<organism evidence="5 6">
    <name type="scientific">Luteibacter rhizovicinus</name>
    <dbReference type="NCBI Taxonomy" id="242606"/>
    <lineage>
        <taxon>Bacteria</taxon>
        <taxon>Pseudomonadati</taxon>
        <taxon>Pseudomonadota</taxon>
        <taxon>Gammaproteobacteria</taxon>
        <taxon>Lysobacterales</taxon>
        <taxon>Rhodanobacteraceae</taxon>
        <taxon>Luteibacter</taxon>
    </lineage>
</organism>
<dbReference type="GO" id="GO:0016757">
    <property type="term" value="F:glycosyltransferase activity"/>
    <property type="evidence" value="ECO:0007669"/>
    <property type="project" value="UniProtKB-KW"/>
</dbReference>
<feature type="transmembrane region" description="Helical" evidence="4">
    <location>
        <begin position="349"/>
        <end position="368"/>
    </location>
</feature>
<dbReference type="InterPro" id="IPR029044">
    <property type="entry name" value="Nucleotide-diphossugar_trans"/>
</dbReference>
<dbReference type="SUPFAM" id="SSF53448">
    <property type="entry name" value="Nucleotide-diphospho-sugar transferases"/>
    <property type="match status" value="1"/>
</dbReference>
<evidence type="ECO:0000313" key="5">
    <source>
        <dbReference type="EMBL" id="TCV97620.1"/>
    </source>
</evidence>
<keyword evidence="4" id="KW-0812">Transmembrane</keyword>
<dbReference type="AlphaFoldDB" id="A0A4R3YY91"/>
<dbReference type="EMBL" id="SMCS01000001">
    <property type="protein sequence ID" value="TCV97620.1"/>
    <property type="molecule type" value="Genomic_DNA"/>
</dbReference>
<keyword evidence="2" id="KW-0328">Glycosyltransferase</keyword>
<dbReference type="CDD" id="cd06439">
    <property type="entry name" value="CESA_like_1"/>
    <property type="match status" value="1"/>
</dbReference>
<comment type="similarity">
    <text evidence="1">Belongs to the glycosyltransferase 2 family.</text>
</comment>
<dbReference type="PANTHER" id="PTHR43630">
    <property type="entry name" value="POLY-BETA-1,6-N-ACETYL-D-GLUCOSAMINE SYNTHASE"/>
    <property type="match status" value="1"/>
</dbReference>
<dbReference type="Pfam" id="PF13641">
    <property type="entry name" value="Glyco_tranf_2_3"/>
    <property type="match status" value="1"/>
</dbReference>
<evidence type="ECO:0000313" key="6">
    <source>
        <dbReference type="Proteomes" id="UP000295645"/>
    </source>
</evidence>
<feature type="transmembrane region" description="Helical" evidence="4">
    <location>
        <begin position="266"/>
        <end position="285"/>
    </location>
</feature>
<keyword evidence="6" id="KW-1185">Reference proteome</keyword>
<evidence type="ECO:0000256" key="1">
    <source>
        <dbReference type="ARBA" id="ARBA00006739"/>
    </source>
</evidence>
<feature type="transmembrane region" description="Helical" evidence="4">
    <location>
        <begin position="317"/>
        <end position="337"/>
    </location>
</feature>
<accession>A0A4R3YY91</accession>